<dbReference type="PIRSF" id="PIRSF000193">
    <property type="entry name" value="Pyrrol-5-carb_rd"/>
    <property type="match status" value="1"/>
</dbReference>
<dbReference type="PROSITE" id="PS00521">
    <property type="entry name" value="P5CR"/>
    <property type="match status" value="1"/>
</dbReference>
<dbReference type="AlphaFoldDB" id="A0A7W3U3D1"/>
<feature type="binding site" evidence="6">
    <location>
        <begin position="70"/>
        <end position="73"/>
    </location>
    <ligand>
        <name>NADP(+)</name>
        <dbReference type="ChEBI" id="CHEBI:58349"/>
    </ligand>
</feature>
<dbReference type="PANTHER" id="PTHR11645">
    <property type="entry name" value="PYRROLINE-5-CARBOXYLATE REDUCTASE"/>
    <property type="match status" value="1"/>
</dbReference>
<dbReference type="Gene3D" id="1.10.3730.10">
    <property type="entry name" value="ProC C-terminal domain-like"/>
    <property type="match status" value="1"/>
</dbReference>
<dbReference type="SUPFAM" id="SSF48179">
    <property type="entry name" value="6-phosphogluconate dehydrogenase C-terminal domain-like"/>
    <property type="match status" value="1"/>
</dbReference>
<name>A0A7W3U3D1_9GAMM</name>
<dbReference type="InterPro" id="IPR028939">
    <property type="entry name" value="P5C_Rdtase_cat_N"/>
</dbReference>
<evidence type="ECO:0000313" key="11">
    <source>
        <dbReference type="Proteomes" id="UP000552587"/>
    </source>
</evidence>
<dbReference type="Gene3D" id="3.40.50.720">
    <property type="entry name" value="NAD(P)-binding Rossmann-like Domain"/>
    <property type="match status" value="1"/>
</dbReference>
<reference evidence="10 11" key="1">
    <citation type="submission" date="2020-07" db="EMBL/GenBank/DDBJ databases">
        <authorList>
            <person name="Xu S."/>
            <person name="Li A."/>
        </authorList>
    </citation>
    <scope>NUCLEOTIDE SEQUENCE [LARGE SCALE GENOMIC DNA]</scope>
    <source>
        <strain evidence="10 11">SG-8</strain>
    </source>
</reference>
<dbReference type="InterPro" id="IPR036291">
    <property type="entry name" value="NAD(P)-bd_dom_sf"/>
</dbReference>
<evidence type="ECO:0000256" key="7">
    <source>
        <dbReference type="RuleBase" id="RU003903"/>
    </source>
</evidence>
<keyword evidence="2 4" id="KW-0521">NADP</keyword>
<dbReference type="FunFam" id="1.10.3730.10:FF:000001">
    <property type="entry name" value="Pyrroline-5-carboxylate reductase"/>
    <property type="match status" value="1"/>
</dbReference>
<dbReference type="PANTHER" id="PTHR11645:SF0">
    <property type="entry name" value="PYRROLINE-5-CARBOXYLATE REDUCTASE 3"/>
    <property type="match status" value="1"/>
</dbReference>
<comment type="catalytic activity">
    <reaction evidence="4 7">
        <text>L-proline + NADP(+) = (S)-1-pyrroline-5-carboxylate + NADPH + 2 H(+)</text>
        <dbReference type="Rhea" id="RHEA:14109"/>
        <dbReference type="ChEBI" id="CHEBI:15378"/>
        <dbReference type="ChEBI" id="CHEBI:17388"/>
        <dbReference type="ChEBI" id="CHEBI:57783"/>
        <dbReference type="ChEBI" id="CHEBI:58349"/>
        <dbReference type="ChEBI" id="CHEBI:60039"/>
        <dbReference type="EC" id="1.5.1.2"/>
    </reaction>
</comment>
<comment type="subcellular location">
    <subcellularLocation>
        <location evidence="4">Cytoplasm</location>
    </subcellularLocation>
</comment>
<keyword evidence="4 7" id="KW-0641">Proline biosynthesis</keyword>
<feature type="domain" description="Pyrroline-5-carboxylate reductase dimerisation" evidence="9">
    <location>
        <begin position="164"/>
        <end position="268"/>
    </location>
</feature>
<evidence type="ECO:0000256" key="2">
    <source>
        <dbReference type="ARBA" id="ARBA00022857"/>
    </source>
</evidence>
<dbReference type="UniPathway" id="UPA00098">
    <property type="reaction ID" value="UER00361"/>
</dbReference>
<dbReference type="EC" id="1.5.1.2" evidence="4 5"/>
<feature type="domain" description="Pyrroline-5-carboxylate reductase catalytic N-terminal" evidence="8">
    <location>
        <begin position="5"/>
        <end position="100"/>
    </location>
</feature>
<dbReference type="InterPro" id="IPR008927">
    <property type="entry name" value="6-PGluconate_DH-like_C_sf"/>
</dbReference>
<evidence type="ECO:0000256" key="4">
    <source>
        <dbReference type="HAMAP-Rule" id="MF_01925"/>
    </source>
</evidence>
<comment type="similarity">
    <text evidence="1 4 7">Belongs to the pyrroline-5-carboxylate reductase family.</text>
</comment>
<accession>A0A7W3U3D1</accession>
<dbReference type="GO" id="GO:0004735">
    <property type="term" value="F:pyrroline-5-carboxylate reductase activity"/>
    <property type="evidence" value="ECO:0007669"/>
    <property type="project" value="UniProtKB-UniRule"/>
</dbReference>
<keyword evidence="3 4" id="KW-0560">Oxidoreductase</keyword>
<evidence type="ECO:0000256" key="1">
    <source>
        <dbReference type="ARBA" id="ARBA00005525"/>
    </source>
</evidence>
<comment type="caution">
    <text evidence="10">The sequence shown here is derived from an EMBL/GenBank/DDBJ whole genome shotgun (WGS) entry which is preliminary data.</text>
</comment>
<dbReference type="Pfam" id="PF03807">
    <property type="entry name" value="F420_oxidored"/>
    <property type="match status" value="1"/>
</dbReference>
<dbReference type="InterPro" id="IPR029036">
    <property type="entry name" value="P5CR_dimer"/>
</dbReference>
<dbReference type="EMBL" id="JACHTE010000004">
    <property type="protein sequence ID" value="MBB1088168.1"/>
    <property type="molecule type" value="Genomic_DNA"/>
</dbReference>
<evidence type="ECO:0000259" key="9">
    <source>
        <dbReference type="Pfam" id="PF14748"/>
    </source>
</evidence>
<dbReference type="RefSeq" id="WP_182668946.1">
    <property type="nucleotide sequence ID" value="NZ_JACHTE010000004.1"/>
</dbReference>
<comment type="pathway">
    <text evidence="4 7">Amino-acid biosynthesis; L-proline biosynthesis; L-proline from L-glutamate 5-semialdehyde: step 1/1.</text>
</comment>
<dbReference type="Proteomes" id="UP000552587">
    <property type="component" value="Unassembled WGS sequence"/>
</dbReference>
<evidence type="ECO:0000256" key="3">
    <source>
        <dbReference type="ARBA" id="ARBA00023002"/>
    </source>
</evidence>
<dbReference type="Pfam" id="PF14748">
    <property type="entry name" value="P5CR_dimer"/>
    <property type="match status" value="1"/>
</dbReference>
<evidence type="ECO:0000256" key="6">
    <source>
        <dbReference type="PIRSR" id="PIRSR000193-1"/>
    </source>
</evidence>
<dbReference type="GO" id="GO:0005737">
    <property type="term" value="C:cytoplasm"/>
    <property type="evidence" value="ECO:0007669"/>
    <property type="project" value="UniProtKB-SubCell"/>
</dbReference>
<evidence type="ECO:0000256" key="5">
    <source>
        <dbReference type="NCBIfam" id="TIGR00112"/>
    </source>
</evidence>
<evidence type="ECO:0000313" key="10">
    <source>
        <dbReference type="EMBL" id="MBB1088168.1"/>
    </source>
</evidence>
<keyword evidence="11" id="KW-1185">Reference proteome</keyword>
<comment type="catalytic activity">
    <reaction evidence="4">
        <text>L-proline + NAD(+) = (S)-1-pyrroline-5-carboxylate + NADH + 2 H(+)</text>
        <dbReference type="Rhea" id="RHEA:14105"/>
        <dbReference type="ChEBI" id="CHEBI:15378"/>
        <dbReference type="ChEBI" id="CHEBI:17388"/>
        <dbReference type="ChEBI" id="CHEBI:57540"/>
        <dbReference type="ChEBI" id="CHEBI:57945"/>
        <dbReference type="ChEBI" id="CHEBI:60039"/>
        <dbReference type="EC" id="1.5.1.2"/>
    </reaction>
</comment>
<dbReference type="InterPro" id="IPR000304">
    <property type="entry name" value="Pyrroline-COOH_reductase"/>
</dbReference>
<dbReference type="HAMAP" id="MF_01925">
    <property type="entry name" value="P5C_reductase"/>
    <property type="match status" value="1"/>
</dbReference>
<evidence type="ECO:0000259" key="8">
    <source>
        <dbReference type="Pfam" id="PF03807"/>
    </source>
</evidence>
<protein>
    <recommendedName>
        <fullName evidence="4 5">Pyrroline-5-carboxylate reductase</fullName>
        <shortName evidence="4">P5C reductase</shortName>
        <shortName evidence="4">P5CR</shortName>
        <ecNumber evidence="4 5">1.5.1.2</ecNumber>
    </recommendedName>
    <alternativeName>
        <fullName evidence="4">PCA reductase</fullName>
    </alternativeName>
</protein>
<gene>
    <name evidence="4" type="primary">proC</name>
    <name evidence="10" type="ORF">H4F99_06650</name>
</gene>
<feature type="binding site" evidence="6">
    <location>
        <begin position="9"/>
        <end position="14"/>
    </location>
    <ligand>
        <name>NADP(+)</name>
        <dbReference type="ChEBI" id="CHEBI:58349"/>
    </ligand>
</feature>
<dbReference type="NCBIfam" id="TIGR00112">
    <property type="entry name" value="proC"/>
    <property type="match status" value="1"/>
</dbReference>
<keyword evidence="4 7" id="KW-0028">Amino-acid biosynthesis</keyword>
<sequence>MSTPTIAFIGGGNMARSLIAGLIARGTDPARVRVADPSDAQRSGLESEFGIATFSTAEAATEGASVWMFAVKPQVMKGVCADLAGRAQATRPLAVSVAAGITSAQLDGWLGGGLPVVRTMPNTPALLGAGITGLYANARVDAAQREIADTVLATAGETVWIDDEAQMDAVTAVSGSGPAYVFLLAEAMQDAGTAQGLPPETARRLATQTLLGASRMLAESGETADVLRKRVTSPNGTTHAAIETFESGGLRALVEAAVAAAAKRGGELSAAND</sequence>
<keyword evidence="4" id="KW-0963">Cytoplasm</keyword>
<dbReference type="GO" id="GO:0055129">
    <property type="term" value="P:L-proline biosynthetic process"/>
    <property type="evidence" value="ECO:0007669"/>
    <property type="project" value="UniProtKB-UniRule"/>
</dbReference>
<organism evidence="10 11">
    <name type="scientific">Marilutibacter penaei</name>
    <dbReference type="NCBI Taxonomy" id="2759900"/>
    <lineage>
        <taxon>Bacteria</taxon>
        <taxon>Pseudomonadati</taxon>
        <taxon>Pseudomonadota</taxon>
        <taxon>Gammaproteobacteria</taxon>
        <taxon>Lysobacterales</taxon>
        <taxon>Lysobacteraceae</taxon>
        <taxon>Marilutibacter</taxon>
    </lineage>
</organism>
<comment type="function">
    <text evidence="4">Catalyzes the reduction of 1-pyrroline-5-carboxylate (PCA) to L-proline.</text>
</comment>
<dbReference type="SUPFAM" id="SSF51735">
    <property type="entry name" value="NAD(P)-binding Rossmann-fold domains"/>
    <property type="match status" value="1"/>
</dbReference>
<dbReference type="InterPro" id="IPR053790">
    <property type="entry name" value="P5CR-like_CS"/>
</dbReference>
<proteinExistence type="inferred from homology"/>